<dbReference type="EMBL" id="GEBQ01015258">
    <property type="protein sequence ID" value="JAT24719.1"/>
    <property type="molecule type" value="Transcribed_RNA"/>
</dbReference>
<reference evidence="2" key="1">
    <citation type="submission" date="2015-11" db="EMBL/GenBank/DDBJ databases">
        <title>De novo transcriptome assembly of four potential Pierce s Disease insect vectors from Arizona vineyards.</title>
        <authorList>
            <person name="Tassone E.E."/>
        </authorList>
    </citation>
    <scope>NUCLEOTIDE SEQUENCE</scope>
</reference>
<keyword evidence="1" id="KW-0732">Signal</keyword>
<organism evidence="2">
    <name type="scientific">Graphocephala atropunctata</name>
    <dbReference type="NCBI Taxonomy" id="36148"/>
    <lineage>
        <taxon>Eukaryota</taxon>
        <taxon>Metazoa</taxon>
        <taxon>Ecdysozoa</taxon>
        <taxon>Arthropoda</taxon>
        <taxon>Hexapoda</taxon>
        <taxon>Insecta</taxon>
        <taxon>Pterygota</taxon>
        <taxon>Neoptera</taxon>
        <taxon>Paraneoptera</taxon>
        <taxon>Hemiptera</taxon>
        <taxon>Auchenorrhyncha</taxon>
        <taxon>Membracoidea</taxon>
        <taxon>Cicadellidae</taxon>
        <taxon>Cicadellinae</taxon>
        <taxon>Cicadellini</taxon>
        <taxon>Graphocephala</taxon>
    </lineage>
</organism>
<accession>A0A1B6LMB6</accession>
<evidence type="ECO:0000313" key="2">
    <source>
        <dbReference type="EMBL" id="JAT24719.1"/>
    </source>
</evidence>
<evidence type="ECO:0000256" key="1">
    <source>
        <dbReference type="SAM" id="SignalP"/>
    </source>
</evidence>
<proteinExistence type="predicted"/>
<evidence type="ECO:0008006" key="3">
    <source>
        <dbReference type="Google" id="ProtNLM"/>
    </source>
</evidence>
<feature type="chain" id="PRO_5008587522" description="Lysosomal acid phosphatase" evidence="1">
    <location>
        <begin position="22"/>
        <end position="136"/>
    </location>
</feature>
<feature type="signal peptide" evidence="1">
    <location>
        <begin position="1"/>
        <end position="21"/>
    </location>
</feature>
<gene>
    <name evidence="2" type="ORF">g.23565</name>
</gene>
<sequence>MAVSLLVPTAIIIYLIRNAVAPDDPPSVTNSIGPRAKPSLQLVIVVTRHGKRGPMITYPTCPYPIDDTKAWPYGVAQLTKALYIDGDSASLEPSDFNIPGCDFPCAFNLLKNITEKYYNITDFVEECQLNYTDSYL</sequence>
<dbReference type="PROSITE" id="PS00616">
    <property type="entry name" value="HIS_ACID_PHOSPHAT_1"/>
    <property type="match status" value="1"/>
</dbReference>
<name>A0A1B6LMB6_9HEMI</name>
<dbReference type="SUPFAM" id="SSF53254">
    <property type="entry name" value="Phosphoglycerate mutase-like"/>
    <property type="match status" value="1"/>
</dbReference>
<dbReference type="InterPro" id="IPR033379">
    <property type="entry name" value="Acid_Pase_AS"/>
</dbReference>
<dbReference type="InterPro" id="IPR029033">
    <property type="entry name" value="His_PPase_superfam"/>
</dbReference>
<dbReference type="AlphaFoldDB" id="A0A1B6LMB6"/>
<protein>
    <recommendedName>
        <fullName evidence="3">Lysosomal acid phosphatase</fullName>
    </recommendedName>
</protein>
<dbReference type="Gene3D" id="3.40.50.1240">
    <property type="entry name" value="Phosphoglycerate mutase-like"/>
    <property type="match status" value="1"/>
</dbReference>
<dbReference type="GO" id="GO:0016791">
    <property type="term" value="F:phosphatase activity"/>
    <property type="evidence" value="ECO:0007669"/>
    <property type="project" value="UniProtKB-ARBA"/>
</dbReference>